<dbReference type="EMBL" id="QURB01000003">
    <property type="protein sequence ID" value="RFC54817.1"/>
    <property type="molecule type" value="Genomic_DNA"/>
</dbReference>
<keyword evidence="4" id="KW-1185">Reference proteome</keyword>
<dbReference type="Pfam" id="PF03099">
    <property type="entry name" value="BPL_LplA_LipB"/>
    <property type="match status" value="1"/>
</dbReference>
<dbReference type="NCBIfam" id="TIGR00121">
    <property type="entry name" value="birA_ligase"/>
    <property type="match status" value="1"/>
</dbReference>
<accession>A0A3E1EZD6</accession>
<proteinExistence type="predicted"/>
<dbReference type="Proteomes" id="UP000257127">
    <property type="component" value="Unassembled WGS sequence"/>
</dbReference>
<protein>
    <submittedName>
        <fullName evidence="3">Biotin--[acetyl-CoA-carboxylase] ligase</fullName>
        <ecNumber evidence="3">6.3.4.15</ecNumber>
    </submittedName>
</protein>
<dbReference type="InterPro" id="IPR004143">
    <property type="entry name" value="BPL_LPL_catalytic"/>
</dbReference>
<dbReference type="PROSITE" id="PS51733">
    <property type="entry name" value="BPL_LPL_CATALYTIC"/>
    <property type="match status" value="1"/>
</dbReference>
<dbReference type="Gene3D" id="3.30.930.10">
    <property type="entry name" value="Bira Bifunctional Protein, Domain 2"/>
    <property type="match status" value="1"/>
</dbReference>
<evidence type="ECO:0000256" key="1">
    <source>
        <dbReference type="ARBA" id="ARBA00022598"/>
    </source>
</evidence>
<dbReference type="EC" id="6.3.4.15" evidence="3"/>
<dbReference type="OrthoDB" id="9807064at2"/>
<dbReference type="PANTHER" id="PTHR12835">
    <property type="entry name" value="BIOTIN PROTEIN LIGASE"/>
    <property type="match status" value="1"/>
</dbReference>
<sequence>MHNSKAHIGHNIIFLERVDSTNNYAANRFKSGDIGSGAVILTDIQTNGRGQRGKEWQSDAFSSLIVSVVADLNLWKINNIISLNHIVALSIQAFLKKYSENVEIKWPNDLMINDRKVAGILIESFMSSSQRTSIIGFGININQDDFNVPRATSLKIETGISNSPREMIYQVIDCFNHYIDLYHQKGENWVFDEYNKELWKLNQNHSFEFDGETEVGKIVKSTLSGELIVDFNNTEKVFRNGEVKY</sequence>
<keyword evidence="1 3" id="KW-0436">Ligase</keyword>
<evidence type="ECO:0000313" key="3">
    <source>
        <dbReference type="EMBL" id="RFC54817.1"/>
    </source>
</evidence>
<evidence type="ECO:0000313" key="4">
    <source>
        <dbReference type="Proteomes" id="UP000257127"/>
    </source>
</evidence>
<dbReference type="GO" id="GO:0005737">
    <property type="term" value="C:cytoplasm"/>
    <property type="evidence" value="ECO:0007669"/>
    <property type="project" value="TreeGrafter"/>
</dbReference>
<gene>
    <name evidence="3" type="ORF">DXU93_07480</name>
</gene>
<dbReference type="RefSeq" id="WP_116880651.1">
    <property type="nucleotide sequence ID" value="NZ_QURB01000003.1"/>
</dbReference>
<name>A0A3E1EZD6_9FLAO</name>
<reference evidence="3 4" key="1">
    <citation type="submission" date="2018-08" db="EMBL/GenBank/DDBJ databases">
        <title>The draft genome squence of Brumimicrobium sp. N62.</title>
        <authorList>
            <person name="Du Z.-J."/>
            <person name="Luo H.-R."/>
        </authorList>
    </citation>
    <scope>NUCLEOTIDE SEQUENCE [LARGE SCALE GENOMIC DNA]</scope>
    <source>
        <strain evidence="3 4">N62</strain>
    </source>
</reference>
<comment type="caution">
    <text evidence="3">The sequence shown here is derived from an EMBL/GenBank/DDBJ whole genome shotgun (WGS) entry which is preliminary data.</text>
</comment>
<dbReference type="AlphaFoldDB" id="A0A3E1EZD6"/>
<evidence type="ECO:0000259" key="2">
    <source>
        <dbReference type="PROSITE" id="PS51733"/>
    </source>
</evidence>
<dbReference type="CDD" id="cd16442">
    <property type="entry name" value="BPL"/>
    <property type="match status" value="1"/>
</dbReference>
<feature type="domain" description="BPL/LPL catalytic" evidence="2">
    <location>
        <begin position="6"/>
        <end position="183"/>
    </location>
</feature>
<dbReference type="InterPro" id="IPR045864">
    <property type="entry name" value="aa-tRNA-synth_II/BPL/LPL"/>
</dbReference>
<organism evidence="3 4">
    <name type="scientific">Brumimicrobium aurantiacum</name>
    <dbReference type="NCBI Taxonomy" id="1737063"/>
    <lineage>
        <taxon>Bacteria</taxon>
        <taxon>Pseudomonadati</taxon>
        <taxon>Bacteroidota</taxon>
        <taxon>Flavobacteriia</taxon>
        <taxon>Flavobacteriales</taxon>
        <taxon>Crocinitomicaceae</taxon>
        <taxon>Brumimicrobium</taxon>
    </lineage>
</organism>
<dbReference type="PANTHER" id="PTHR12835:SF5">
    <property type="entry name" value="BIOTIN--PROTEIN LIGASE"/>
    <property type="match status" value="1"/>
</dbReference>
<dbReference type="SUPFAM" id="SSF55681">
    <property type="entry name" value="Class II aaRS and biotin synthetases"/>
    <property type="match status" value="1"/>
</dbReference>
<dbReference type="InterPro" id="IPR004408">
    <property type="entry name" value="Biotin_CoA_COase_ligase"/>
</dbReference>
<dbReference type="GO" id="GO:0004077">
    <property type="term" value="F:biotin--[biotin carboxyl-carrier protein] ligase activity"/>
    <property type="evidence" value="ECO:0007669"/>
    <property type="project" value="UniProtKB-EC"/>
</dbReference>